<protein>
    <submittedName>
        <fullName evidence="2">Uncharacterized protein</fullName>
    </submittedName>
</protein>
<dbReference type="InterPro" id="IPR009803">
    <property type="entry name" value="DUF1373"/>
</dbReference>
<sequence length="153" mass="16667">CRVLWLSFLLIGCVGSVLPYWSSGNLASSQGSVLKPNYESAERLAQNAASRADHYKSPQSAYWGQSFVGNPEYGVKYPHAPGNNEDQAPVFTDVSALTPVYASRSRSRYQGGRAVYAQTRYIPGDPVYPSVPLIYHYSQRSGGEADPSKKGGL</sequence>
<dbReference type="AlphaFoldDB" id="A0A3B5JXZ8"/>
<reference evidence="2" key="2">
    <citation type="submission" date="2025-08" db="UniProtKB">
        <authorList>
            <consortium name="Ensembl"/>
        </authorList>
    </citation>
    <scope>IDENTIFICATION</scope>
</reference>
<feature type="chain" id="PRO_5025534539" evidence="1">
    <location>
        <begin position="20"/>
        <end position="153"/>
    </location>
</feature>
<name>A0A3B5JXZ8_TAKRU</name>
<dbReference type="InParanoid" id="A0A3B5JXZ8"/>
<reference evidence="2 3" key="1">
    <citation type="journal article" date="2011" name="Genome Biol. Evol.">
        <title>Integration of the genetic map and genome assembly of fugu facilitates insights into distinct features of genome evolution in teleosts and mammals.</title>
        <authorList>
            <person name="Kai W."/>
            <person name="Kikuchi K."/>
            <person name="Tohari S."/>
            <person name="Chew A.K."/>
            <person name="Tay A."/>
            <person name="Fujiwara A."/>
            <person name="Hosoya S."/>
            <person name="Suetake H."/>
            <person name="Naruse K."/>
            <person name="Brenner S."/>
            <person name="Suzuki Y."/>
            <person name="Venkatesh B."/>
        </authorList>
    </citation>
    <scope>NUCLEOTIDE SEQUENCE [LARGE SCALE GENOMIC DNA]</scope>
</reference>
<evidence type="ECO:0000256" key="1">
    <source>
        <dbReference type="SAM" id="SignalP"/>
    </source>
</evidence>
<dbReference type="Proteomes" id="UP000005226">
    <property type="component" value="Chromosome 20"/>
</dbReference>
<organism evidence="2 3">
    <name type="scientific">Takifugu rubripes</name>
    <name type="common">Japanese pufferfish</name>
    <name type="synonym">Fugu rubripes</name>
    <dbReference type="NCBI Taxonomy" id="31033"/>
    <lineage>
        <taxon>Eukaryota</taxon>
        <taxon>Metazoa</taxon>
        <taxon>Chordata</taxon>
        <taxon>Craniata</taxon>
        <taxon>Vertebrata</taxon>
        <taxon>Euteleostomi</taxon>
        <taxon>Actinopterygii</taxon>
        <taxon>Neopterygii</taxon>
        <taxon>Teleostei</taxon>
        <taxon>Neoteleostei</taxon>
        <taxon>Acanthomorphata</taxon>
        <taxon>Eupercaria</taxon>
        <taxon>Tetraodontiformes</taxon>
        <taxon>Tetradontoidea</taxon>
        <taxon>Tetraodontidae</taxon>
        <taxon>Takifugu</taxon>
    </lineage>
</organism>
<reference evidence="2" key="3">
    <citation type="submission" date="2025-09" db="UniProtKB">
        <authorList>
            <consortium name="Ensembl"/>
        </authorList>
    </citation>
    <scope>IDENTIFICATION</scope>
</reference>
<dbReference type="STRING" id="31033.ENSTRUP00000047869"/>
<dbReference type="Ensembl" id="ENSTRUT00000058149.2">
    <property type="protein sequence ID" value="ENSTRUP00000047869.2"/>
    <property type="gene ID" value="ENSTRUG00000025418.2"/>
</dbReference>
<dbReference type="OMA" id="NNEDQAP"/>
<dbReference type="Pfam" id="PF07117">
    <property type="entry name" value="DUF1373"/>
    <property type="match status" value="1"/>
</dbReference>
<feature type="signal peptide" evidence="1">
    <location>
        <begin position="1"/>
        <end position="19"/>
    </location>
</feature>
<evidence type="ECO:0000313" key="3">
    <source>
        <dbReference type="Proteomes" id="UP000005226"/>
    </source>
</evidence>
<dbReference type="GeneTree" id="ENSGT01030000237135"/>
<evidence type="ECO:0000313" key="2">
    <source>
        <dbReference type="Ensembl" id="ENSTRUP00000047869.2"/>
    </source>
</evidence>
<proteinExistence type="predicted"/>
<keyword evidence="3" id="KW-1185">Reference proteome</keyword>
<accession>A0A3B5JXZ8</accession>
<keyword evidence="1" id="KW-0732">Signal</keyword>